<evidence type="ECO:0000256" key="5">
    <source>
        <dbReference type="SAM" id="Coils"/>
    </source>
</evidence>
<dbReference type="Gene3D" id="3.80.10.10">
    <property type="entry name" value="Ribonuclease Inhibitor"/>
    <property type="match status" value="1"/>
</dbReference>
<dbReference type="RefSeq" id="XP_001470753.2">
    <property type="nucleotide sequence ID" value="XM_001470703.2"/>
</dbReference>
<keyword evidence="8" id="KW-1185">Reference proteome</keyword>
<dbReference type="InterPro" id="IPR008271">
    <property type="entry name" value="Ser/Thr_kinase_AS"/>
</dbReference>
<protein>
    <submittedName>
        <fullName evidence="7">Serine/Threonine kinase family protein</fullName>
    </submittedName>
</protein>
<reference evidence="8" key="1">
    <citation type="journal article" date="2006" name="PLoS Biol.">
        <title>Macronuclear genome sequence of the ciliate Tetrahymena thermophila, a model eukaryote.</title>
        <authorList>
            <person name="Eisen J.A."/>
            <person name="Coyne R.S."/>
            <person name="Wu M."/>
            <person name="Wu D."/>
            <person name="Thiagarajan M."/>
            <person name="Wortman J.R."/>
            <person name="Badger J.H."/>
            <person name="Ren Q."/>
            <person name="Amedeo P."/>
            <person name="Jones K.M."/>
            <person name="Tallon L.J."/>
            <person name="Delcher A.L."/>
            <person name="Salzberg S.L."/>
            <person name="Silva J.C."/>
            <person name="Haas B.J."/>
            <person name="Majoros W.H."/>
            <person name="Farzad M."/>
            <person name="Carlton J.M."/>
            <person name="Smith R.K. Jr."/>
            <person name="Garg J."/>
            <person name="Pearlman R.E."/>
            <person name="Karrer K.M."/>
            <person name="Sun L."/>
            <person name="Manning G."/>
            <person name="Elde N.C."/>
            <person name="Turkewitz A.P."/>
            <person name="Asai D.J."/>
            <person name="Wilkes D.E."/>
            <person name="Wang Y."/>
            <person name="Cai H."/>
            <person name="Collins K."/>
            <person name="Stewart B.A."/>
            <person name="Lee S.R."/>
            <person name="Wilamowska K."/>
            <person name="Weinberg Z."/>
            <person name="Ruzzo W.L."/>
            <person name="Wloga D."/>
            <person name="Gaertig J."/>
            <person name="Frankel J."/>
            <person name="Tsao C.-C."/>
            <person name="Gorovsky M.A."/>
            <person name="Keeling P.J."/>
            <person name="Waller R.F."/>
            <person name="Patron N.J."/>
            <person name="Cherry J.M."/>
            <person name="Stover N.A."/>
            <person name="Krieger C.J."/>
            <person name="del Toro C."/>
            <person name="Ryder H.F."/>
            <person name="Williamson S.C."/>
            <person name="Barbeau R.A."/>
            <person name="Hamilton E.P."/>
            <person name="Orias E."/>
        </authorList>
    </citation>
    <scope>NUCLEOTIDE SEQUENCE [LARGE SCALE GENOMIC DNA]</scope>
    <source>
        <strain evidence="8">SB210</strain>
    </source>
</reference>
<dbReference type="Gene3D" id="1.10.510.10">
    <property type="entry name" value="Transferase(Phosphotransferase) domain 1"/>
    <property type="match status" value="1"/>
</dbReference>
<dbReference type="OrthoDB" id="339325at2759"/>
<dbReference type="HOGENOM" id="CLU_000288_7_35_1"/>
<dbReference type="GeneID" id="7825054"/>
<dbReference type="InterPro" id="IPR051681">
    <property type="entry name" value="Ser/Thr_Kinases-Pseudokinases"/>
</dbReference>
<proteinExistence type="predicted"/>
<name>A4VE68_TETTS</name>
<evidence type="ECO:0000256" key="3">
    <source>
        <dbReference type="ARBA" id="ARBA00022741"/>
    </source>
</evidence>
<dbReference type="SUPFAM" id="SSF56112">
    <property type="entry name" value="Protein kinase-like (PK-like)"/>
    <property type="match status" value="1"/>
</dbReference>
<keyword evidence="1" id="KW-0433">Leucine-rich repeat</keyword>
<dbReference type="GO" id="GO:0004674">
    <property type="term" value="F:protein serine/threonine kinase activity"/>
    <property type="evidence" value="ECO:0007669"/>
    <property type="project" value="TreeGrafter"/>
</dbReference>
<dbReference type="PRINTS" id="PR00109">
    <property type="entry name" value="TYRKINASE"/>
</dbReference>
<dbReference type="GO" id="GO:0005524">
    <property type="term" value="F:ATP binding"/>
    <property type="evidence" value="ECO:0007669"/>
    <property type="project" value="UniProtKB-KW"/>
</dbReference>
<dbReference type="EMBL" id="GG662740">
    <property type="protein sequence ID" value="EDK31821.2"/>
    <property type="molecule type" value="Genomic_DNA"/>
</dbReference>
<evidence type="ECO:0000313" key="8">
    <source>
        <dbReference type="Proteomes" id="UP000009168"/>
    </source>
</evidence>
<dbReference type="PRINTS" id="PR00019">
    <property type="entry name" value="LEURICHRPT"/>
</dbReference>
<dbReference type="InterPro" id="IPR000719">
    <property type="entry name" value="Prot_kinase_dom"/>
</dbReference>
<dbReference type="PANTHER" id="PTHR44329:SF298">
    <property type="entry name" value="MIXED LINEAGE KINASE DOMAIN-LIKE PROTEIN"/>
    <property type="match status" value="1"/>
</dbReference>
<dbReference type="CDD" id="cd13999">
    <property type="entry name" value="STKc_MAP3K-like"/>
    <property type="match status" value="1"/>
</dbReference>
<organism evidence="7 8">
    <name type="scientific">Tetrahymena thermophila (strain SB210)</name>
    <dbReference type="NCBI Taxonomy" id="312017"/>
    <lineage>
        <taxon>Eukaryota</taxon>
        <taxon>Sar</taxon>
        <taxon>Alveolata</taxon>
        <taxon>Ciliophora</taxon>
        <taxon>Intramacronucleata</taxon>
        <taxon>Oligohymenophorea</taxon>
        <taxon>Hymenostomatida</taxon>
        <taxon>Tetrahymenina</taxon>
        <taxon>Tetrahymenidae</taxon>
        <taxon>Tetrahymena</taxon>
    </lineage>
</organism>
<evidence type="ECO:0000256" key="4">
    <source>
        <dbReference type="ARBA" id="ARBA00022840"/>
    </source>
</evidence>
<dbReference type="PROSITE" id="PS51450">
    <property type="entry name" value="LRR"/>
    <property type="match status" value="2"/>
</dbReference>
<dbReference type="PANTHER" id="PTHR44329">
    <property type="entry name" value="SERINE/THREONINE-PROTEIN KINASE TNNI3K-RELATED"/>
    <property type="match status" value="1"/>
</dbReference>
<dbReference type="eggNOG" id="KOG0192">
    <property type="taxonomic scope" value="Eukaryota"/>
</dbReference>
<dbReference type="Pfam" id="PF13855">
    <property type="entry name" value="LRR_8"/>
    <property type="match status" value="1"/>
</dbReference>
<dbReference type="InterPro" id="IPR001611">
    <property type="entry name" value="Leu-rich_rpt"/>
</dbReference>
<dbReference type="PROSITE" id="PS00108">
    <property type="entry name" value="PROTEIN_KINASE_ST"/>
    <property type="match status" value="1"/>
</dbReference>
<keyword evidence="4" id="KW-0067">ATP-binding</keyword>
<evidence type="ECO:0000313" key="7">
    <source>
        <dbReference type="EMBL" id="EDK31821.2"/>
    </source>
</evidence>
<gene>
    <name evidence="7" type="ORF">TTHERM_00297199</name>
</gene>
<dbReference type="SUPFAM" id="SSF52058">
    <property type="entry name" value="L domain-like"/>
    <property type="match status" value="1"/>
</dbReference>
<dbReference type="Proteomes" id="UP000009168">
    <property type="component" value="Unassembled WGS sequence"/>
</dbReference>
<dbReference type="Pfam" id="PF07714">
    <property type="entry name" value="PK_Tyr_Ser-Thr"/>
    <property type="match status" value="1"/>
</dbReference>
<keyword evidence="7" id="KW-0808">Transferase</keyword>
<feature type="domain" description="Protein kinase" evidence="6">
    <location>
        <begin position="247"/>
        <end position="500"/>
    </location>
</feature>
<evidence type="ECO:0000256" key="1">
    <source>
        <dbReference type="ARBA" id="ARBA00022614"/>
    </source>
</evidence>
<dbReference type="InterPro" id="IPR003591">
    <property type="entry name" value="Leu-rich_rpt_typical-subtyp"/>
</dbReference>
<dbReference type="InParanoid" id="A4VE68"/>
<evidence type="ECO:0000256" key="2">
    <source>
        <dbReference type="ARBA" id="ARBA00022737"/>
    </source>
</evidence>
<dbReference type="Gene3D" id="3.30.200.20">
    <property type="entry name" value="Phosphorylase Kinase, domain 1"/>
    <property type="match status" value="1"/>
</dbReference>
<keyword evidence="5" id="KW-0175">Coiled coil</keyword>
<dbReference type="SMART" id="SM00220">
    <property type="entry name" value="S_TKc"/>
    <property type="match status" value="1"/>
</dbReference>
<evidence type="ECO:0000259" key="6">
    <source>
        <dbReference type="PROSITE" id="PS50011"/>
    </source>
</evidence>
<dbReference type="SMART" id="SM00369">
    <property type="entry name" value="LRR_TYP"/>
    <property type="match status" value="2"/>
</dbReference>
<dbReference type="InterPro" id="IPR032675">
    <property type="entry name" value="LRR_dom_sf"/>
</dbReference>
<accession>A4VE68</accession>
<dbReference type="AlphaFoldDB" id="A4VE68"/>
<dbReference type="STRING" id="312017.A4VE68"/>
<dbReference type="KEGG" id="tet:TTHERM_00297199"/>
<dbReference type="InterPro" id="IPR011009">
    <property type="entry name" value="Kinase-like_dom_sf"/>
</dbReference>
<sequence length="500" mass="56199">MSDIQLILRRCKRGNEIKLDLSFKQITILPSDIYSLSQLEVLDLSNNKLNALDPKISQLSTLKVLNIANNNIISLPNTLLQMKSLQFLNCSGNPLSNQFDKLLIDENQINPQLKSILAQCFGEEDTSSKANLWFNDTSSTSNTGFNRIGSSGNNSSSNSGGFGNTFYGGSNSSNSNNTFGQANNASIMSQLVEKDNQLNQQKKKIQELEQELQKLSFSQGKNIQGQGGLIKVLPLLDPVQEIEFKDLEIRDAISQGGFSIVHKGKYKGCDVAIKKIFNPNITQDVLDEINNEVNMLATLRHPNIILLMGIVSQPQNMCIVTDLVEGGDLFTYLHKQRKDLSGVQKAFIVKQIINAFYYLHSHQIVHRDLKSYNILLDVGFKIKLCDFGLARKYSDLNQGNSKFSGTPTYMAPELFQKKGYDEKVDVFAFGTLLWEIYAQEVPFDGLEPNDIMVRVTNDEQLPQKQTINSSIYKLIVKCRALNPNLRPSFEKIYQEFNQLA</sequence>
<keyword evidence="3" id="KW-0547">Nucleotide-binding</keyword>
<dbReference type="PROSITE" id="PS50011">
    <property type="entry name" value="PROTEIN_KINASE_DOM"/>
    <property type="match status" value="1"/>
</dbReference>
<dbReference type="InterPro" id="IPR001245">
    <property type="entry name" value="Ser-Thr/Tyr_kinase_cat_dom"/>
</dbReference>
<feature type="coiled-coil region" evidence="5">
    <location>
        <begin position="188"/>
        <end position="218"/>
    </location>
</feature>
<keyword evidence="7" id="KW-0418">Kinase</keyword>
<keyword evidence="2" id="KW-0677">Repeat</keyword>